<dbReference type="EMBL" id="CP155618">
    <property type="protein sequence ID" value="XBL16124.1"/>
    <property type="molecule type" value="Genomic_DNA"/>
</dbReference>
<name>A0AAU7EKT0_9FLAO</name>
<keyword evidence="10" id="KW-1185">Reference proteome</keyword>
<proteinExistence type="inferred from homology"/>
<dbReference type="SUPFAM" id="SSF48452">
    <property type="entry name" value="TPR-like"/>
    <property type="match status" value="1"/>
</dbReference>
<organism evidence="9 10">
    <name type="scientific">Mariniflexile litorale</name>
    <dbReference type="NCBI Taxonomy" id="3045158"/>
    <lineage>
        <taxon>Bacteria</taxon>
        <taxon>Pseudomonadati</taxon>
        <taxon>Bacteroidota</taxon>
        <taxon>Flavobacteriia</taxon>
        <taxon>Flavobacteriales</taxon>
        <taxon>Flavobacteriaceae</taxon>
        <taxon>Mariniflexile</taxon>
    </lineage>
</organism>
<dbReference type="Pfam" id="PF14322">
    <property type="entry name" value="SusD-like_3"/>
    <property type="match status" value="1"/>
</dbReference>
<dbReference type="InterPro" id="IPR033985">
    <property type="entry name" value="SusD-like_N"/>
</dbReference>
<dbReference type="Proteomes" id="UP001224325">
    <property type="component" value="Chromosome"/>
</dbReference>
<feature type="chain" id="PRO_5043975001" evidence="6">
    <location>
        <begin position="20"/>
        <end position="709"/>
    </location>
</feature>
<dbReference type="GO" id="GO:0009279">
    <property type="term" value="C:cell outer membrane"/>
    <property type="evidence" value="ECO:0007669"/>
    <property type="project" value="UniProtKB-SubCell"/>
</dbReference>
<evidence type="ECO:0000313" key="9">
    <source>
        <dbReference type="EMBL" id="XBL16124.1"/>
    </source>
</evidence>
<gene>
    <name evidence="9" type="ORF">QLS71_008940</name>
</gene>
<feature type="domain" description="RagB/SusD" evidence="7">
    <location>
        <begin position="331"/>
        <end position="519"/>
    </location>
</feature>
<dbReference type="AlphaFoldDB" id="A0AAU7EKT0"/>
<sequence>MKKLFYLMLIAVFTLVNTACEKDFLEVESPSSVDEDFVFGSPSEATKVLSGFYDTWYDLDKRLHYVTEATGSDSEYHPETFAGQTARHIPEGLFPSEGSINDGDATGTWNDCFLLVNRANIMIEALEEKPEVQAALAAGVPSQWSQIYGEAVCHRANAYRLVVRYFGDVPYYDYAIKTRSQSDTLKWSSRDVVYEKSIAAVQKVIPLMYRLGSGGIQAERFSGTYADHLVARMAFDAGGFQTRRTDFDYGNVSFEQWGVDNATWQAKYVRRTDWKDFMAIAKTHYLNVVNNPGTLKLIETDERGPKFNNPFQRNWQYQMDLEVSPESIYESGYSQGNNSDFPYSFGRGSGGGGSNAYPCKAYGQGRLHVTYAYGDFDKDDKRRDVTVVFTANSGAASEILTDFSPGSREKGSFTMNKLDESRMKVPYTAAQRRSGINWQQERMGIDMLMLAYVSAVLGDEATARTYFKKVRSRAFSAANQAIKVEAYVNAMSGDALIEGIQQELKLETGGEGKRRWDMTLMGIMPKKIVELRQKQRAMVAGLKANGYYTFANGLTISDTIWTKKVDIKAFAALHGTTSNLLTTQSPENITTADPMYPVLVPGWRGTSDTFASYIATLPSNKVHLAIRGLFEYIAPGSPTALALEADGYVKTPWAVNIRANESQYTEDIFKGYPDDFYTSGQPPRYVRAVPFETLQTSPTFTQGYGHASE</sequence>
<feature type="domain" description="SusD-like N-terminal" evidence="8">
    <location>
        <begin position="23"/>
        <end position="181"/>
    </location>
</feature>
<evidence type="ECO:0000256" key="4">
    <source>
        <dbReference type="ARBA" id="ARBA00023136"/>
    </source>
</evidence>
<reference evidence="9" key="1">
    <citation type="submission" date="2024-04" db="EMBL/GenBank/DDBJ databases">
        <title>Mariniflexile litorale, isolated from the shallow sediments of the Sea of Japan.</title>
        <authorList>
            <person name="Romanenko L."/>
            <person name="Isaeva M."/>
        </authorList>
    </citation>
    <scope>NUCLEOTIDE SEQUENCE [LARGE SCALE GENOMIC DNA]</scope>
    <source>
        <strain evidence="9">KMM 9835</strain>
    </source>
</reference>
<keyword evidence="4" id="KW-0472">Membrane</keyword>
<dbReference type="Gene3D" id="1.25.40.390">
    <property type="match status" value="1"/>
</dbReference>
<dbReference type="KEGG" id="mlil:QLS71_008940"/>
<evidence type="ECO:0000256" key="5">
    <source>
        <dbReference type="ARBA" id="ARBA00023237"/>
    </source>
</evidence>
<evidence type="ECO:0000256" key="1">
    <source>
        <dbReference type="ARBA" id="ARBA00004442"/>
    </source>
</evidence>
<dbReference type="Pfam" id="PF07980">
    <property type="entry name" value="SusD_RagB"/>
    <property type="match status" value="1"/>
</dbReference>
<evidence type="ECO:0000256" key="2">
    <source>
        <dbReference type="ARBA" id="ARBA00006275"/>
    </source>
</evidence>
<dbReference type="InterPro" id="IPR012944">
    <property type="entry name" value="SusD_RagB_dom"/>
</dbReference>
<evidence type="ECO:0000256" key="6">
    <source>
        <dbReference type="SAM" id="SignalP"/>
    </source>
</evidence>
<keyword evidence="3 6" id="KW-0732">Signal</keyword>
<dbReference type="InterPro" id="IPR011990">
    <property type="entry name" value="TPR-like_helical_dom_sf"/>
</dbReference>
<comment type="similarity">
    <text evidence="2">Belongs to the SusD family.</text>
</comment>
<evidence type="ECO:0000259" key="7">
    <source>
        <dbReference type="Pfam" id="PF07980"/>
    </source>
</evidence>
<protein>
    <submittedName>
        <fullName evidence="9">RagB/SusD family nutrient uptake outer membrane protein</fullName>
    </submittedName>
</protein>
<evidence type="ECO:0000313" key="10">
    <source>
        <dbReference type="Proteomes" id="UP001224325"/>
    </source>
</evidence>
<accession>A0AAU7EKT0</accession>
<evidence type="ECO:0000256" key="3">
    <source>
        <dbReference type="ARBA" id="ARBA00022729"/>
    </source>
</evidence>
<feature type="signal peptide" evidence="6">
    <location>
        <begin position="1"/>
        <end position="19"/>
    </location>
</feature>
<dbReference type="RefSeq" id="WP_308991107.1">
    <property type="nucleotide sequence ID" value="NZ_CP155618.1"/>
</dbReference>
<evidence type="ECO:0000259" key="8">
    <source>
        <dbReference type="Pfam" id="PF14322"/>
    </source>
</evidence>
<comment type="subcellular location">
    <subcellularLocation>
        <location evidence="1">Cell outer membrane</location>
    </subcellularLocation>
</comment>
<keyword evidence="5" id="KW-0998">Cell outer membrane</keyword>